<evidence type="ECO:0000256" key="1">
    <source>
        <dbReference type="SAM" id="Phobius"/>
    </source>
</evidence>
<keyword evidence="1" id="KW-0472">Membrane</keyword>
<dbReference type="AlphaFoldDB" id="A0A2H0WM74"/>
<evidence type="ECO:0000313" key="3">
    <source>
        <dbReference type="Proteomes" id="UP000230353"/>
    </source>
</evidence>
<dbReference type="Proteomes" id="UP000230353">
    <property type="component" value="Unassembled WGS sequence"/>
</dbReference>
<protein>
    <submittedName>
        <fullName evidence="2">Uncharacterized protein</fullName>
    </submittedName>
</protein>
<comment type="caution">
    <text evidence="2">The sequence shown here is derived from an EMBL/GenBank/DDBJ whole genome shotgun (WGS) entry which is preliminary data.</text>
</comment>
<reference evidence="3" key="1">
    <citation type="submission" date="2017-09" db="EMBL/GenBank/DDBJ databases">
        <title>Depth-based differentiation of microbial function through sediment-hosted aquifers and enrichment of novel symbionts in the deep terrestrial subsurface.</title>
        <authorList>
            <person name="Probst A.J."/>
            <person name="Ladd B."/>
            <person name="Jarett J.K."/>
            <person name="Geller-Mcgrath D.E."/>
            <person name="Sieber C.M.K."/>
            <person name="Emerson J.B."/>
            <person name="Anantharaman K."/>
            <person name="Thomas B.C."/>
            <person name="Malmstrom R."/>
            <person name="Stieglmeier M."/>
            <person name="Klingl A."/>
            <person name="Woyke T."/>
            <person name="Ryan C.M."/>
            <person name="Banfield J.F."/>
        </authorList>
    </citation>
    <scope>NUCLEOTIDE SEQUENCE [LARGE SCALE GENOMIC DNA]</scope>
</reference>
<accession>A0A2H0WM74</accession>
<feature type="transmembrane region" description="Helical" evidence="1">
    <location>
        <begin position="12"/>
        <end position="32"/>
    </location>
</feature>
<evidence type="ECO:0000313" key="2">
    <source>
        <dbReference type="EMBL" id="PIS13752.1"/>
    </source>
</evidence>
<proteinExistence type="predicted"/>
<keyword evidence="1" id="KW-0812">Transmembrane</keyword>
<keyword evidence="1" id="KW-1133">Transmembrane helix</keyword>
<gene>
    <name evidence="2" type="ORF">COT67_00050</name>
</gene>
<sequence length="254" mass="28477">MAVLTWRSRKKITYFLGVVFALALIVFLFIVLGSEEPTCFDGIKNQDEEGVDCGGVCASCVVNPKDIVTLWTRVLPTDKKGVYEAASLVENPNLFYGLPAFKYTFRLYDIKNILVAVREGRTYLNPRERFVLFTANINTGERIPARAFMEIELISDWRYIDKEKVPLVVSSKRFENIPFPSLGATLLNESLFALKDINVAAVLYDENENAMAVSSTYLSSIPAESTAGITFTWPAPFSKIPTSSQIFTRVNLTE</sequence>
<dbReference type="EMBL" id="PEZL01000001">
    <property type="protein sequence ID" value="PIS13752.1"/>
    <property type="molecule type" value="Genomic_DNA"/>
</dbReference>
<name>A0A2H0WM74_9BACT</name>
<organism evidence="2 3">
    <name type="scientific">Candidatus Tagabacteria bacterium CG09_land_8_20_14_0_10_41_14</name>
    <dbReference type="NCBI Taxonomy" id="1975021"/>
    <lineage>
        <taxon>Bacteria</taxon>
        <taxon>Candidatus Tagaibacteriota</taxon>
    </lineage>
</organism>